<evidence type="ECO:0000256" key="5">
    <source>
        <dbReference type="ARBA" id="ARBA00022679"/>
    </source>
</evidence>
<dbReference type="eggNOG" id="ENOG502QST6">
    <property type="taxonomic scope" value="Eukaryota"/>
</dbReference>
<dbReference type="EC" id="2.3.2.27" evidence="4"/>
<organism evidence="10 11">
    <name type="scientific">Citrus sinensis</name>
    <name type="common">Sweet orange</name>
    <name type="synonym">Citrus aurantium var. sinensis</name>
    <dbReference type="NCBI Taxonomy" id="2711"/>
    <lineage>
        <taxon>Eukaryota</taxon>
        <taxon>Viridiplantae</taxon>
        <taxon>Streptophyta</taxon>
        <taxon>Embryophyta</taxon>
        <taxon>Tracheophyta</taxon>
        <taxon>Spermatophyta</taxon>
        <taxon>Magnoliopsida</taxon>
        <taxon>eudicotyledons</taxon>
        <taxon>Gunneridae</taxon>
        <taxon>Pentapetalae</taxon>
        <taxon>rosids</taxon>
        <taxon>malvids</taxon>
        <taxon>Sapindales</taxon>
        <taxon>Rutaceae</taxon>
        <taxon>Aurantioideae</taxon>
        <taxon>Citrus</taxon>
    </lineage>
</organism>
<dbReference type="STRING" id="2711.A0A067FBF3"/>
<dbReference type="Pfam" id="PF07714">
    <property type="entry name" value="PK_Tyr_Ser-Thr"/>
    <property type="match status" value="1"/>
</dbReference>
<dbReference type="PROSITE" id="PS50011">
    <property type="entry name" value="PROTEIN_KINASE_DOM"/>
    <property type="match status" value="1"/>
</dbReference>
<accession>A0A067FBF3</accession>
<feature type="domain" description="Protein kinase" evidence="8">
    <location>
        <begin position="464"/>
        <end position="701"/>
    </location>
</feature>
<dbReference type="SMART" id="SM00504">
    <property type="entry name" value="Ubox"/>
    <property type="match status" value="1"/>
</dbReference>
<dbReference type="GO" id="GO:0004672">
    <property type="term" value="F:protein kinase activity"/>
    <property type="evidence" value="ECO:0007669"/>
    <property type="project" value="InterPro"/>
</dbReference>
<dbReference type="SUPFAM" id="SSF57850">
    <property type="entry name" value="RING/U-box"/>
    <property type="match status" value="1"/>
</dbReference>
<evidence type="ECO:0000256" key="3">
    <source>
        <dbReference type="ARBA" id="ARBA00004906"/>
    </source>
</evidence>
<keyword evidence="11" id="KW-1185">Reference proteome</keyword>
<dbReference type="SMR" id="A0A067FBF3"/>
<dbReference type="PaxDb" id="2711-XP_006466325.1"/>
<proteinExistence type="predicted"/>
<dbReference type="UniPathway" id="UPA00143"/>
<dbReference type="SUPFAM" id="SSF56112">
    <property type="entry name" value="Protein kinase-like (PK-like)"/>
    <property type="match status" value="1"/>
</dbReference>
<evidence type="ECO:0000313" key="10">
    <source>
        <dbReference type="EMBL" id="KDO60541.1"/>
    </source>
</evidence>
<sequence>MDTEEPKVYVAVGNDLQDGYRTLDWTIRKWKAQSISIVILHVTYNISIKDFVYTPFGKLPATSLSDEKLEILKKYEQGKTDNLLSKYLGFCGKVKAEILKVEKSDEPVHKLILDLVSRLTITKLVMGLSFMIPSAGKSRTAVSGSYFVHHHMPDYCELFIICGGKLVSLKGENDEGIMEDDQGVKFAKMRERVNFGNLWTKMFSGNGRNPNRLSICSRGPDADSPYSRSTWENCVQEIEIYFQHLASFNLDDASNSEDGDEILQTRAIEPNAAEQIDSNMSVAERTEFMKSKINEAREMIRLKKKETKDDAERCAKAKWAICLCNSRADQLESLTKEDVASRMEIQRDLDSLKEQSCEVIRDVEESKNRLSSLIELQSELSNKLQLSTMAKGHAEAQLEKAVIARAEIVKDIEELRRQRDVLHRRIEFCKEKDAIGMVIRSSELSCAFREYAAEDIRLATEDFSERFRLKCAGDWTNVYRGRLNHASVAIKTLNNGLSEEDFQAKVSFLTAVRHPHLVAVMGCCSELKCIVFEYMPNGNLRDKLFTSQRNYKNCSRARALRWLDRIHIAHEVCLGLSFLHSTEPRPIVHGSLTPSSILLDRNLVAKISGLGLNICDQLNVRSDIRAFGTLLLHLLTGRNWAGLVEKAMALDQTTLMQVLDGNAGIWPLDLAEELAGIALKCLSADQDANRDLRIAGVMKELDEVRKKADGLADKRESEVVTDRCANKEDSNDVPSVFICPIFQEVMKTPHVAADGFSYELEAMEEWLGMGHDTSPMTNLRLKHKYLTPNHTLRSLIQEWHNKQSSVHS</sequence>
<dbReference type="GO" id="GO:0005524">
    <property type="term" value="F:ATP binding"/>
    <property type="evidence" value="ECO:0007669"/>
    <property type="project" value="InterPro"/>
</dbReference>
<dbReference type="InterPro" id="IPR003613">
    <property type="entry name" value="Ubox_domain"/>
</dbReference>
<evidence type="ECO:0000256" key="1">
    <source>
        <dbReference type="ARBA" id="ARBA00000900"/>
    </source>
</evidence>
<protein>
    <recommendedName>
        <fullName evidence="4">RING-type E3 ubiquitin transferase</fullName>
        <ecNumber evidence="4">2.3.2.27</ecNumber>
    </recommendedName>
</protein>
<dbReference type="InterPro" id="IPR013083">
    <property type="entry name" value="Znf_RING/FYVE/PHD"/>
</dbReference>
<dbReference type="InterPro" id="IPR001245">
    <property type="entry name" value="Ser-Thr/Tyr_kinase_cat_dom"/>
</dbReference>
<comment type="function">
    <text evidence="2">Functions as an E3 ubiquitin ligase.</text>
</comment>
<dbReference type="PANTHER" id="PTHR45647:SF56">
    <property type="entry name" value="U-BOX DOMAIN-CONTAINING PROTEIN 50-RELATED"/>
    <property type="match status" value="1"/>
</dbReference>
<evidence type="ECO:0000259" key="9">
    <source>
        <dbReference type="PROSITE" id="PS51698"/>
    </source>
</evidence>
<dbReference type="Gene3D" id="3.30.40.10">
    <property type="entry name" value="Zinc/RING finger domain, C3HC4 (zinc finger)"/>
    <property type="match status" value="1"/>
</dbReference>
<name>A0A067FBF3_CITSI</name>
<keyword evidence="7" id="KW-0175">Coiled coil</keyword>
<dbReference type="Pfam" id="PF04564">
    <property type="entry name" value="U-box"/>
    <property type="match status" value="1"/>
</dbReference>
<dbReference type="PANTHER" id="PTHR45647">
    <property type="entry name" value="OS02G0152300 PROTEIN"/>
    <property type="match status" value="1"/>
</dbReference>
<keyword evidence="5" id="KW-0808">Transferase</keyword>
<evidence type="ECO:0000256" key="4">
    <source>
        <dbReference type="ARBA" id="ARBA00012483"/>
    </source>
</evidence>
<dbReference type="AlphaFoldDB" id="A0A067FBF3"/>
<reference evidence="10 11" key="1">
    <citation type="submission" date="2014-04" db="EMBL/GenBank/DDBJ databases">
        <authorList>
            <consortium name="International Citrus Genome Consortium"/>
            <person name="Gmitter F."/>
            <person name="Chen C."/>
            <person name="Farmerie W."/>
            <person name="Harkins T."/>
            <person name="Desany B."/>
            <person name="Mohiuddin M."/>
            <person name="Kodira C."/>
            <person name="Borodovsky M."/>
            <person name="Lomsadze A."/>
            <person name="Burns P."/>
            <person name="Jenkins J."/>
            <person name="Prochnik S."/>
            <person name="Shu S."/>
            <person name="Chapman J."/>
            <person name="Pitluck S."/>
            <person name="Schmutz J."/>
            <person name="Rokhsar D."/>
        </authorList>
    </citation>
    <scope>NUCLEOTIDE SEQUENCE</scope>
</reference>
<dbReference type="InterPro" id="IPR000719">
    <property type="entry name" value="Prot_kinase_dom"/>
</dbReference>
<feature type="coiled-coil region" evidence="7">
    <location>
        <begin position="363"/>
        <end position="432"/>
    </location>
</feature>
<comment type="pathway">
    <text evidence="3">Protein modification; protein ubiquitination.</text>
</comment>
<comment type="catalytic activity">
    <reaction evidence="1">
        <text>S-ubiquitinyl-[E2 ubiquitin-conjugating enzyme]-L-cysteine + [acceptor protein]-L-lysine = [E2 ubiquitin-conjugating enzyme]-L-cysteine + N(6)-ubiquitinyl-[acceptor protein]-L-lysine.</text>
        <dbReference type="EC" id="2.3.2.27"/>
    </reaction>
</comment>
<evidence type="ECO:0000256" key="2">
    <source>
        <dbReference type="ARBA" id="ARBA00003861"/>
    </source>
</evidence>
<keyword evidence="6" id="KW-0833">Ubl conjugation pathway</keyword>
<dbReference type="GO" id="GO:0016567">
    <property type="term" value="P:protein ubiquitination"/>
    <property type="evidence" value="ECO:0007669"/>
    <property type="project" value="UniProtKB-UniPathway"/>
</dbReference>
<evidence type="ECO:0000256" key="7">
    <source>
        <dbReference type="SAM" id="Coils"/>
    </source>
</evidence>
<dbReference type="Gene3D" id="1.10.510.10">
    <property type="entry name" value="Transferase(Phosphotransferase) domain 1"/>
    <property type="match status" value="1"/>
</dbReference>
<dbReference type="Proteomes" id="UP000027120">
    <property type="component" value="Unassembled WGS sequence"/>
</dbReference>
<evidence type="ECO:0000256" key="6">
    <source>
        <dbReference type="ARBA" id="ARBA00022786"/>
    </source>
</evidence>
<dbReference type="InterPro" id="IPR051348">
    <property type="entry name" value="U-box_ubiquitin_ligases"/>
</dbReference>
<dbReference type="GO" id="GO:0061630">
    <property type="term" value="F:ubiquitin protein ligase activity"/>
    <property type="evidence" value="ECO:0007669"/>
    <property type="project" value="UniProtKB-EC"/>
</dbReference>
<evidence type="ECO:0000259" key="8">
    <source>
        <dbReference type="PROSITE" id="PS50011"/>
    </source>
</evidence>
<dbReference type="EMBL" id="KK784931">
    <property type="protein sequence ID" value="KDO60541.1"/>
    <property type="molecule type" value="Genomic_DNA"/>
</dbReference>
<evidence type="ECO:0000313" key="11">
    <source>
        <dbReference type="Proteomes" id="UP000027120"/>
    </source>
</evidence>
<dbReference type="CDD" id="cd16655">
    <property type="entry name" value="RING-Ubox_WDSUB1-like"/>
    <property type="match status" value="1"/>
</dbReference>
<dbReference type="InterPro" id="IPR011009">
    <property type="entry name" value="Kinase-like_dom_sf"/>
</dbReference>
<gene>
    <name evidence="10" type="ORF">CISIN_1g003594mg</name>
</gene>
<feature type="domain" description="U-box" evidence="9">
    <location>
        <begin position="732"/>
        <end position="806"/>
    </location>
</feature>
<dbReference type="PROSITE" id="PS51698">
    <property type="entry name" value="U_BOX"/>
    <property type="match status" value="1"/>
</dbReference>